<gene>
    <name evidence="2" type="ORF">RIB2604_01801230</name>
</gene>
<protein>
    <submittedName>
        <fullName evidence="2">HORMA domain protein</fullName>
    </submittedName>
</protein>
<reference evidence="2 3" key="1">
    <citation type="journal article" date="2016" name="DNA Res.">
        <title>Genome sequence of Aspergillus luchuensis NBRC 4314.</title>
        <authorList>
            <person name="Yamada O."/>
            <person name="Machida M."/>
            <person name="Hosoyama A."/>
            <person name="Goto M."/>
            <person name="Takahashi T."/>
            <person name="Futagami T."/>
            <person name="Yamagata Y."/>
            <person name="Takeuchi M."/>
            <person name="Kobayashi T."/>
            <person name="Koike H."/>
            <person name="Abe K."/>
            <person name="Asai K."/>
            <person name="Arita M."/>
            <person name="Fujita N."/>
            <person name="Fukuda K."/>
            <person name="Higa K."/>
            <person name="Horikawa H."/>
            <person name="Ishikawa T."/>
            <person name="Jinno K."/>
            <person name="Kato Y."/>
            <person name="Kirimura K."/>
            <person name="Mizutani O."/>
            <person name="Nakasone K."/>
            <person name="Sano M."/>
            <person name="Shiraishi Y."/>
            <person name="Tsukahara M."/>
            <person name="Gomi K."/>
        </authorList>
    </citation>
    <scope>NUCLEOTIDE SEQUENCE [LARGE SCALE GENOMIC DNA]</scope>
    <source>
        <strain evidence="2 3">RIB 2604</strain>
    </source>
</reference>
<name>A0A146FES4_ASPKA</name>
<proteinExistence type="predicted"/>
<comment type="caution">
    <text evidence="2">The sequence shown here is derived from an EMBL/GenBank/DDBJ whole genome shotgun (WGS) entry which is preliminary data.</text>
</comment>
<evidence type="ECO:0000313" key="3">
    <source>
        <dbReference type="Proteomes" id="UP000075230"/>
    </source>
</evidence>
<organism evidence="2 3">
    <name type="scientific">Aspergillus kawachii</name>
    <name type="common">White koji mold</name>
    <name type="synonym">Aspergillus awamori var. kawachi</name>
    <dbReference type="NCBI Taxonomy" id="1069201"/>
    <lineage>
        <taxon>Eukaryota</taxon>
        <taxon>Fungi</taxon>
        <taxon>Dikarya</taxon>
        <taxon>Ascomycota</taxon>
        <taxon>Pezizomycotina</taxon>
        <taxon>Eurotiomycetes</taxon>
        <taxon>Eurotiomycetidae</taxon>
        <taxon>Eurotiales</taxon>
        <taxon>Aspergillaceae</taxon>
        <taxon>Aspergillus</taxon>
        <taxon>Aspergillus subgen. Circumdati</taxon>
    </lineage>
</organism>
<feature type="region of interest" description="Disordered" evidence="1">
    <location>
        <begin position="1"/>
        <end position="47"/>
    </location>
</feature>
<dbReference type="EMBL" id="BCWF01000018">
    <property type="protein sequence ID" value="GAT24298.1"/>
    <property type="molecule type" value="Genomic_DNA"/>
</dbReference>
<evidence type="ECO:0000256" key="1">
    <source>
        <dbReference type="SAM" id="MobiDB-lite"/>
    </source>
</evidence>
<sequence length="70" mass="7628">MSPSVDHPGAISSSPHPPTDFGSVEKYGLVEGGQRERRNVPLDNSPDRCATVASNLRQFHRTNVSAQRNV</sequence>
<evidence type="ECO:0000313" key="2">
    <source>
        <dbReference type="EMBL" id="GAT24298.1"/>
    </source>
</evidence>
<dbReference type="AlphaFoldDB" id="A0A146FES4"/>
<dbReference type="Proteomes" id="UP000075230">
    <property type="component" value="Unassembled WGS sequence"/>
</dbReference>
<reference evidence="3" key="2">
    <citation type="submission" date="2016-02" db="EMBL/GenBank/DDBJ databases">
        <title>Genome sequencing of Aspergillus luchuensis NBRC 4314.</title>
        <authorList>
            <person name="Yamada O."/>
        </authorList>
    </citation>
    <scope>NUCLEOTIDE SEQUENCE [LARGE SCALE GENOMIC DNA]</scope>
    <source>
        <strain evidence="3">RIB 2604</strain>
    </source>
</reference>
<accession>A0A146FES4</accession>